<dbReference type="AlphaFoldDB" id="A0A6A4HWZ4"/>
<comment type="subcellular location">
    <subcellularLocation>
        <location evidence="1 7">Secreted</location>
        <location evidence="1 7">Cell wall</location>
    </subcellularLocation>
</comment>
<dbReference type="GO" id="GO:0005199">
    <property type="term" value="F:structural constituent of cell wall"/>
    <property type="evidence" value="ECO:0007669"/>
    <property type="project" value="InterPro"/>
</dbReference>
<evidence type="ECO:0000256" key="2">
    <source>
        <dbReference type="ARBA" id="ARBA00010446"/>
    </source>
</evidence>
<sequence>MKFTSTLVVSLAAVATSVSASPSAESRGGGYGGQCSEYGGRSAQCCEQTGYGGEGYFGLLGLLFEIPEEILFGYECNLLNYGGYCESNYEPVCCTESNYYGHNGLSYGCQKFDY</sequence>
<feature type="signal peptide" evidence="7">
    <location>
        <begin position="1"/>
        <end position="20"/>
    </location>
</feature>
<evidence type="ECO:0000256" key="6">
    <source>
        <dbReference type="ARBA" id="ARBA00093546"/>
    </source>
</evidence>
<keyword evidence="9" id="KW-1185">Reference proteome</keyword>
<gene>
    <name evidence="8" type="ORF">BT96DRAFT_918034</name>
</gene>
<keyword evidence="3 7" id="KW-0134">Cell wall</keyword>
<reference evidence="8" key="1">
    <citation type="journal article" date="2019" name="Environ. Microbiol.">
        <title>Fungal ecological strategies reflected in gene transcription - a case study of two litter decomposers.</title>
        <authorList>
            <person name="Barbi F."/>
            <person name="Kohler A."/>
            <person name="Barry K."/>
            <person name="Baskaran P."/>
            <person name="Daum C."/>
            <person name="Fauchery L."/>
            <person name="Ihrmark K."/>
            <person name="Kuo A."/>
            <person name="LaButti K."/>
            <person name="Lipzen A."/>
            <person name="Morin E."/>
            <person name="Grigoriev I.V."/>
            <person name="Henrissat B."/>
            <person name="Lindahl B."/>
            <person name="Martin F."/>
        </authorList>
    </citation>
    <scope>NUCLEOTIDE SEQUENCE</scope>
    <source>
        <strain evidence="8">JB14</strain>
    </source>
</reference>
<protein>
    <recommendedName>
        <fullName evidence="7">Hydrophobin</fullName>
    </recommendedName>
</protein>
<dbReference type="GO" id="GO:0009277">
    <property type="term" value="C:fungal-type cell wall"/>
    <property type="evidence" value="ECO:0007669"/>
    <property type="project" value="InterPro"/>
</dbReference>
<dbReference type="EMBL" id="ML769432">
    <property type="protein sequence ID" value="KAE9402736.1"/>
    <property type="molecule type" value="Genomic_DNA"/>
</dbReference>
<keyword evidence="4 7" id="KW-0964">Secreted</keyword>
<name>A0A6A4HWZ4_9AGAR</name>
<keyword evidence="5 7" id="KW-1015">Disulfide bond</keyword>
<dbReference type="Proteomes" id="UP000799118">
    <property type="component" value="Unassembled WGS sequence"/>
</dbReference>
<evidence type="ECO:0000256" key="4">
    <source>
        <dbReference type="ARBA" id="ARBA00022525"/>
    </source>
</evidence>
<evidence type="ECO:0000313" key="8">
    <source>
        <dbReference type="EMBL" id="KAE9402736.1"/>
    </source>
</evidence>
<evidence type="ECO:0000256" key="3">
    <source>
        <dbReference type="ARBA" id="ARBA00022512"/>
    </source>
</evidence>
<keyword evidence="7" id="KW-0732">Signal</keyword>
<proteinExistence type="inferred from homology"/>
<comment type="similarity">
    <text evidence="2 7">Belongs to the fungal hydrophobin family.</text>
</comment>
<evidence type="ECO:0000256" key="1">
    <source>
        <dbReference type="ARBA" id="ARBA00004191"/>
    </source>
</evidence>
<accession>A0A6A4HWZ4</accession>
<evidence type="ECO:0000313" key="9">
    <source>
        <dbReference type="Proteomes" id="UP000799118"/>
    </source>
</evidence>
<evidence type="ECO:0000256" key="5">
    <source>
        <dbReference type="ARBA" id="ARBA00023157"/>
    </source>
</evidence>
<dbReference type="Pfam" id="PF01185">
    <property type="entry name" value="Hydrophobin"/>
    <property type="match status" value="1"/>
</dbReference>
<evidence type="ECO:0000256" key="7">
    <source>
        <dbReference type="RuleBase" id="RU365009"/>
    </source>
</evidence>
<comment type="subunit">
    <text evidence="6">Self-assembles to form functional amyloid fibrils called rodlets. Self-assembly into fibrillar rodlets occurs spontaneously at hydrophobic:hydrophilic interfaces and the rodlets further associate laterally to form amphipathic monolayers.</text>
</comment>
<dbReference type="InterPro" id="IPR001338">
    <property type="entry name" value="Class_I_Hydrophobin"/>
</dbReference>
<feature type="chain" id="PRO_5041011452" description="Hydrophobin" evidence="7">
    <location>
        <begin position="21"/>
        <end position="114"/>
    </location>
</feature>
<organism evidence="8 9">
    <name type="scientific">Gymnopus androsaceus JB14</name>
    <dbReference type="NCBI Taxonomy" id="1447944"/>
    <lineage>
        <taxon>Eukaryota</taxon>
        <taxon>Fungi</taxon>
        <taxon>Dikarya</taxon>
        <taxon>Basidiomycota</taxon>
        <taxon>Agaricomycotina</taxon>
        <taxon>Agaricomycetes</taxon>
        <taxon>Agaricomycetidae</taxon>
        <taxon>Agaricales</taxon>
        <taxon>Marasmiineae</taxon>
        <taxon>Omphalotaceae</taxon>
        <taxon>Gymnopus</taxon>
    </lineage>
</organism>